<organism evidence="1 2">
    <name type="scientific">Bacillus thuringiensis</name>
    <dbReference type="NCBI Taxonomy" id="1428"/>
    <lineage>
        <taxon>Bacteria</taxon>
        <taxon>Bacillati</taxon>
        <taxon>Bacillota</taxon>
        <taxon>Bacilli</taxon>
        <taxon>Bacillales</taxon>
        <taxon>Bacillaceae</taxon>
        <taxon>Bacillus</taxon>
        <taxon>Bacillus cereus group</taxon>
    </lineage>
</organism>
<protein>
    <submittedName>
        <fullName evidence="1">Uncharacterized protein</fullName>
    </submittedName>
</protein>
<dbReference type="AlphaFoldDB" id="A0AAW9GI77"/>
<sequence length="57" mass="6953">MNIREINDKFFKEMIEQYNKNGDDENARECKEFYKMLKAQRQGLDEDNKHIISELIK</sequence>
<dbReference type="EMBL" id="JAXCMD010000017">
    <property type="protein sequence ID" value="MDY0854989.1"/>
    <property type="molecule type" value="Genomic_DNA"/>
</dbReference>
<reference evidence="1" key="1">
    <citation type="submission" date="2023-11" db="EMBL/GenBank/DDBJ databases">
        <title>Genome Sequence of Bacillus thuringiensis stain BLB 30AF.</title>
        <authorList>
            <person name="Farhat A."/>
        </authorList>
    </citation>
    <scope>NUCLEOTIDE SEQUENCE</scope>
    <source>
        <strain evidence="1">BLB30AF</strain>
    </source>
</reference>
<dbReference type="RefSeq" id="WP_176330625.1">
    <property type="nucleotide sequence ID" value="NZ_JAXCMD010000017.1"/>
</dbReference>
<accession>A0AAW9GI77</accession>
<evidence type="ECO:0000313" key="2">
    <source>
        <dbReference type="Proteomes" id="UP001274571"/>
    </source>
</evidence>
<comment type="caution">
    <text evidence="1">The sequence shown here is derived from an EMBL/GenBank/DDBJ whole genome shotgun (WGS) entry which is preliminary data.</text>
</comment>
<name>A0AAW9GI77_BACTU</name>
<proteinExistence type="predicted"/>
<evidence type="ECO:0000313" key="1">
    <source>
        <dbReference type="EMBL" id="MDY0854989.1"/>
    </source>
</evidence>
<dbReference type="Proteomes" id="UP001274571">
    <property type="component" value="Unassembled WGS sequence"/>
</dbReference>
<gene>
    <name evidence="1" type="ORF">SOH20_29705</name>
</gene>